<proteinExistence type="predicted"/>
<dbReference type="RefSeq" id="WP_187073407.1">
    <property type="nucleotide sequence ID" value="NZ_JACRYL010000031.1"/>
</dbReference>
<evidence type="ECO:0008006" key="4">
    <source>
        <dbReference type="Google" id="ProtNLM"/>
    </source>
</evidence>
<evidence type="ECO:0000313" key="3">
    <source>
        <dbReference type="Proteomes" id="UP000652755"/>
    </source>
</evidence>
<keyword evidence="1" id="KW-0472">Membrane</keyword>
<accession>A0ABR7KZ47</accession>
<keyword evidence="1" id="KW-0812">Transmembrane</keyword>
<comment type="caution">
    <text evidence="2">The sequence shown here is derived from an EMBL/GenBank/DDBJ whole genome shotgun (WGS) entry which is preliminary data.</text>
</comment>
<feature type="transmembrane region" description="Helical" evidence="1">
    <location>
        <begin position="15"/>
        <end position="33"/>
    </location>
</feature>
<sequence length="87" mass="9838">MEITQEQRKENDRKLLILLFLIISVFGGCYYMMGDKSTTTTTSNTEFCNIHNITYSTKNAYGGCPKCVKQQQADDAAKGLEKKIYGK</sequence>
<evidence type="ECO:0000256" key="1">
    <source>
        <dbReference type="SAM" id="Phobius"/>
    </source>
</evidence>
<protein>
    <recommendedName>
        <fullName evidence="4">Membrane or secreted protein</fullName>
    </recommendedName>
</protein>
<dbReference type="EMBL" id="JACRYL010000031">
    <property type="protein sequence ID" value="MBC6112988.1"/>
    <property type="molecule type" value="Genomic_DNA"/>
</dbReference>
<keyword evidence="3" id="KW-1185">Reference proteome</keyword>
<evidence type="ECO:0000313" key="2">
    <source>
        <dbReference type="EMBL" id="MBC6112988.1"/>
    </source>
</evidence>
<name>A0ABR7KZ47_9SPHI</name>
<organism evidence="2 3">
    <name type="scientific">Pedobacter fastidiosus</name>
    <dbReference type="NCBI Taxonomy" id="2765361"/>
    <lineage>
        <taxon>Bacteria</taxon>
        <taxon>Pseudomonadati</taxon>
        <taxon>Bacteroidota</taxon>
        <taxon>Sphingobacteriia</taxon>
        <taxon>Sphingobacteriales</taxon>
        <taxon>Sphingobacteriaceae</taxon>
        <taxon>Pedobacter</taxon>
    </lineage>
</organism>
<dbReference type="Proteomes" id="UP000652755">
    <property type="component" value="Unassembled WGS sequence"/>
</dbReference>
<reference evidence="2 3" key="1">
    <citation type="submission" date="2020-08" db="EMBL/GenBank/DDBJ databases">
        <authorList>
            <person name="Sun Q."/>
            <person name="Inoue M."/>
        </authorList>
    </citation>
    <scope>NUCLEOTIDE SEQUENCE [LARGE SCALE GENOMIC DNA]</scope>
    <source>
        <strain evidence="2 3">CCM 8938</strain>
    </source>
</reference>
<keyword evidence="1" id="KW-1133">Transmembrane helix</keyword>
<gene>
    <name evidence="2" type="ORF">H7U22_21415</name>
</gene>